<dbReference type="GeneID" id="41328443"/>
<name>A0A5B9D748_9ARCH</name>
<reference evidence="1 2" key="2">
    <citation type="journal article" date="2024" name="Int. J. Syst. Evol. Microbiol.">
        <title>Promethearchaeum syntrophicum gen. nov., sp. nov., an anaerobic, obligately syntrophic archaeon, the first isolate of the lineage 'Asgard' archaea, and proposal of the new archaeal phylum Promethearchaeota phyl. nov. and kingdom Promethearchaeati regn. nov.</title>
        <authorList>
            <person name="Imachi H."/>
            <person name="Nobu M.K."/>
            <person name="Kato S."/>
            <person name="Takaki Y."/>
            <person name="Miyazaki M."/>
            <person name="Miyata M."/>
            <person name="Ogawara M."/>
            <person name="Saito Y."/>
            <person name="Sakai S."/>
            <person name="Tahara Y.O."/>
            <person name="Takano Y."/>
            <person name="Tasumi E."/>
            <person name="Uematsu K."/>
            <person name="Yoshimura T."/>
            <person name="Itoh T."/>
            <person name="Ohkuma M."/>
            <person name="Takai K."/>
        </authorList>
    </citation>
    <scope>NUCLEOTIDE SEQUENCE [LARGE SCALE GENOMIC DNA]</scope>
    <source>
        <strain evidence="1 2">MK-D1</strain>
    </source>
</reference>
<evidence type="ECO:0000313" key="1">
    <source>
        <dbReference type="EMBL" id="QEE14627.1"/>
    </source>
</evidence>
<dbReference type="RefSeq" id="WP_147661576.1">
    <property type="nucleotide sequence ID" value="NZ_CP042905.2"/>
</dbReference>
<evidence type="ECO:0000313" key="2">
    <source>
        <dbReference type="Proteomes" id="UP000321408"/>
    </source>
</evidence>
<gene>
    <name evidence="1" type="ORF">DSAG12_00440</name>
</gene>
<proteinExistence type="predicted"/>
<organism evidence="1 2">
    <name type="scientific">Promethearchaeum syntrophicum</name>
    <dbReference type="NCBI Taxonomy" id="2594042"/>
    <lineage>
        <taxon>Archaea</taxon>
        <taxon>Promethearchaeati</taxon>
        <taxon>Promethearchaeota</taxon>
        <taxon>Promethearchaeia</taxon>
        <taxon>Promethearchaeales</taxon>
        <taxon>Promethearchaeaceae</taxon>
        <taxon>Promethearchaeum</taxon>
    </lineage>
</organism>
<protein>
    <submittedName>
        <fullName evidence="1">Uncharacterized protein</fullName>
    </submittedName>
</protein>
<dbReference type="EMBL" id="CP042905">
    <property type="protein sequence ID" value="QEE14627.1"/>
    <property type="molecule type" value="Genomic_DNA"/>
</dbReference>
<sequence>MIFDFIILRNGLPVFIENYDPKLSLSVDKHKFTLISGFFSAISTFADSVDKLGQVEEVKMTDYFFTFKRIDIEKAEILFILSSDKSLPKNIRKIIIEESSSKFLSLFKKEMINNWGGKVEPFLKFKEVLTNILENILKEVTYEEKGNRVMTPLIDIKLEENKELQDKTRLITSRFDRYKTLRHYQHKYEIMSSPYVKHTANHPDDLPWASPKAWTTIANTPINNFNLQSTQNISNFESNFRPTQNTLSYKNSVIKPTINYSSYINPKMQSEGMFTKDSLNYTENNIHTSVYDIIPSKFAITAGDFRTKFKENFWSKVLFVAIDGHKTVNELAKELESKPIDILQACQNMVKSNLVQFKR</sequence>
<dbReference type="AlphaFoldDB" id="A0A5B9D748"/>
<accession>A0A5B9D748</accession>
<keyword evidence="2" id="KW-1185">Reference proteome</keyword>
<dbReference type="KEGG" id="psyt:DSAG12_00440"/>
<reference evidence="1 2" key="1">
    <citation type="journal article" date="2020" name="Nature">
        <title>Isolation of an archaeon at the prokaryote-eukaryote interface.</title>
        <authorList>
            <person name="Imachi H."/>
            <person name="Nobu M.K."/>
            <person name="Nakahara N."/>
            <person name="Morono Y."/>
            <person name="Ogawara M."/>
            <person name="Takaki Y."/>
            <person name="Takano Y."/>
            <person name="Uematsu K."/>
            <person name="Ikuta T."/>
            <person name="Ito M."/>
            <person name="Matsui Y."/>
            <person name="Miyazaki M."/>
            <person name="Murata K."/>
            <person name="Saito Y."/>
            <person name="Sakai S."/>
            <person name="Song C."/>
            <person name="Tasumi E."/>
            <person name="Yamanaka Y."/>
            <person name="Yamaguchi T."/>
            <person name="Kamagata Y."/>
            <person name="Tamaki H."/>
            <person name="Takai K."/>
        </authorList>
    </citation>
    <scope>NUCLEOTIDE SEQUENCE [LARGE SCALE GENOMIC DNA]</scope>
    <source>
        <strain evidence="1 2">MK-D1</strain>
    </source>
</reference>
<dbReference type="Proteomes" id="UP000321408">
    <property type="component" value="Chromosome"/>
</dbReference>